<evidence type="ECO:0000256" key="3">
    <source>
        <dbReference type="ARBA" id="ARBA00022692"/>
    </source>
</evidence>
<evidence type="ECO:0000313" key="8">
    <source>
        <dbReference type="EMBL" id="CAK9195229.1"/>
    </source>
</evidence>
<feature type="transmembrane region" description="Helical" evidence="6">
    <location>
        <begin position="386"/>
        <end position="405"/>
    </location>
</feature>
<dbReference type="EMBL" id="OZ019902">
    <property type="protein sequence ID" value="CAK9195229.1"/>
    <property type="molecule type" value="Genomic_DNA"/>
</dbReference>
<keyword evidence="3 6" id="KW-0812">Transmembrane</keyword>
<dbReference type="Pfam" id="PF00083">
    <property type="entry name" value="Sugar_tr"/>
    <property type="match status" value="2"/>
</dbReference>
<evidence type="ECO:0000256" key="4">
    <source>
        <dbReference type="ARBA" id="ARBA00022989"/>
    </source>
</evidence>
<feature type="transmembrane region" description="Helical" evidence="6">
    <location>
        <begin position="99"/>
        <end position="119"/>
    </location>
</feature>
<dbReference type="PANTHER" id="PTHR23511">
    <property type="entry name" value="SYNAPTIC VESICLE GLYCOPROTEIN 2"/>
    <property type="match status" value="1"/>
</dbReference>
<dbReference type="InterPro" id="IPR005828">
    <property type="entry name" value="MFS_sugar_transport-like"/>
</dbReference>
<feature type="transmembrane region" description="Helical" evidence="6">
    <location>
        <begin position="184"/>
        <end position="207"/>
    </location>
</feature>
<keyword evidence="5 6" id="KW-0472">Membrane</keyword>
<dbReference type="Proteomes" id="UP001497512">
    <property type="component" value="Chromosome 10"/>
</dbReference>
<feature type="transmembrane region" description="Helical" evidence="6">
    <location>
        <begin position="471"/>
        <end position="494"/>
    </location>
</feature>
<feature type="transmembrane region" description="Helical" evidence="6">
    <location>
        <begin position="500"/>
        <end position="520"/>
    </location>
</feature>
<feature type="transmembrane region" description="Helical" evidence="6">
    <location>
        <begin position="213"/>
        <end position="234"/>
    </location>
</feature>
<sequence length="537" mass="58388">MDEYAPATESSQLLIGVQSQGLDPGTDEGVLRNRCITVDEAIETIVFVWDFIAGFGKFQLGMLAYTGLVWLADAAEMILLSFIGPAAKCEWGLSSSEEGAISSVVFAGIFLGAYAWGIVSDIHGRRLGFIATALFTFFFGMLSAWSPDYWFLLASRAFVGFGLGGAPVVFSLCMEFLPASSRGFWLVFMEVFWTVGSIAEALLAWLILPTYNWRLLVMVSALPFLLLLVFYPALPESPRYLMVKGDKQGAWKVLEQVARVNGAALPSGSLIPSQSSQRVPNSLDQLPLRSPGLNGNADGEEIKQPQPEKAGVVKTLMLLFSPELRVTTLLSWSFFFANYFTYYGLVLLTTQLAVKSQTELHGFSDSTADSCLPDGKSGMDISTYKSVLITCFAELPGLIVACLIVERLGRKASLGLLLFGCGICMIPLWTLQTETVTLILMFGARSCIMGAFSILWAFAPELYPTKVRSTGLGFCNSGGRLGGFLCPFVAVGLVESGYRVVAVSLFALVPLLTSIATFLFPVETQGQRLADDIQLRK</sequence>
<dbReference type="InterPro" id="IPR036259">
    <property type="entry name" value="MFS_trans_sf"/>
</dbReference>
<dbReference type="PROSITE" id="PS50850">
    <property type="entry name" value="MFS"/>
    <property type="match status" value="1"/>
</dbReference>
<evidence type="ECO:0000256" key="2">
    <source>
        <dbReference type="ARBA" id="ARBA00022448"/>
    </source>
</evidence>
<dbReference type="InterPro" id="IPR020846">
    <property type="entry name" value="MFS_dom"/>
</dbReference>
<feature type="domain" description="Major facilitator superfamily (MFS) profile" evidence="7">
    <location>
        <begin position="62"/>
        <end position="525"/>
    </location>
</feature>
<evidence type="ECO:0000256" key="6">
    <source>
        <dbReference type="SAM" id="Phobius"/>
    </source>
</evidence>
<feature type="transmembrane region" description="Helical" evidence="6">
    <location>
        <begin position="63"/>
        <end position="87"/>
    </location>
</feature>
<protein>
    <recommendedName>
        <fullName evidence="7">Major facilitator superfamily (MFS) profile domain-containing protein</fullName>
    </recommendedName>
</protein>
<feature type="transmembrane region" description="Helical" evidence="6">
    <location>
        <begin position="412"/>
        <end position="430"/>
    </location>
</feature>
<evidence type="ECO:0000259" key="7">
    <source>
        <dbReference type="PROSITE" id="PS50850"/>
    </source>
</evidence>
<organism evidence="8 9">
    <name type="scientific">Sphagnum troendelagicum</name>
    <dbReference type="NCBI Taxonomy" id="128251"/>
    <lineage>
        <taxon>Eukaryota</taxon>
        <taxon>Viridiplantae</taxon>
        <taxon>Streptophyta</taxon>
        <taxon>Embryophyta</taxon>
        <taxon>Bryophyta</taxon>
        <taxon>Sphagnophytina</taxon>
        <taxon>Sphagnopsida</taxon>
        <taxon>Sphagnales</taxon>
        <taxon>Sphagnaceae</taxon>
        <taxon>Sphagnum</taxon>
    </lineage>
</organism>
<evidence type="ECO:0000313" key="9">
    <source>
        <dbReference type="Proteomes" id="UP001497512"/>
    </source>
</evidence>
<feature type="transmembrane region" description="Helical" evidence="6">
    <location>
        <begin position="126"/>
        <end position="145"/>
    </location>
</feature>
<feature type="transmembrane region" description="Helical" evidence="6">
    <location>
        <begin position="157"/>
        <end position="177"/>
    </location>
</feature>
<evidence type="ECO:0000256" key="5">
    <source>
        <dbReference type="ARBA" id="ARBA00023136"/>
    </source>
</evidence>
<evidence type="ECO:0000256" key="1">
    <source>
        <dbReference type="ARBA" id="ARBA00004141"/>
    </source>
</evidence>
<name>A0ABP0TFG1_9BRYO</name>
<gene>
    <name evidence="8" type="ORF">CSSPTR1EN2_LOCUS2920</name>
</gene>
<feature type="transmembrane region" description="Helical" evidence="6">
    <location>
        <begin position="436"/>
        <end position="459"/>
    </location>
</feature>
<dbReference type="SUPFAM" id="SSF103473">
    <property type="entry name" value="MFS general substrate transporter"/>
    <property type="match status" value="1"/>
</dbReference>
<dbReference type="PANTHER" id="PTHR23511:SF5">
    <property type="entry name" value="MAJOR FACILITATOR-TYPE TRANSPORTER HXNZ-RELATED"/>
    <property type="match status" value="1"/>
</dbReference>
<dbReference type="Gene3D" id="1.20.1250.20">
    <property type="entry name" value="MFS general substrate transporter like domains"/>
    <property type="match status" value="1"/>
</dbReference>
<keyword evidence="2" id="KW-0813">Transport</keyword>
<keyword evidence="4 6" id="KW-1133">Transmembrane helix</keyword>
<keyword evidence="9" id="KW-1185">Reference proteome</keyword>
<feature type="transmembrane region" description="Helical" evidence="6">
    <location>
        <begin position="324"/>
        <end position="345"/>
    </location>
</feature>
<reference evidence="8" key="1">
    <citation type="submission" date="2024-02" db="EMBL/GenBank/DDBJ databases">
        <authorList>
            <consortium name="ELIXIR-Norway"/>
            <consortium name="Elixir Norway"/>
        </authorList>
    </citation>
    <scope>NUCLEOTIDE SEQUENCE</scope>
</reference>
<accession>A0ABP0TFG1</accession>
<comment type="subcellular location">
    <subcellularLocation>
        <location evidence="1">Membrane</location>
        <topology evidence="1">Multi-pass membrane protein</topology>
    </subcellularLocation>
</comment>
<proteinExistence type="predicted"/>